<evidence type="ECO:0000259" key="2">
    <source>
        <dbReference type="SMART" id="SM00382"/>
    </source>
</evidence>
<dbReference type="CDD" id="cd00009">
    <property type="entry name" value="AAA"/>
    <property type="match status" value="1"/>
</dbReference>
<feature type="domain" description="AAA+ ATPase" evidence="2">
    <location>
        <begin position="58"/>
        <end position="212"/>
    </location>
</feature>
<evidence type="ECO:0000313" key="4">
    <source>
        <dbReference type="Proteomes" id="UP000535543"/>
    </source>
</evidence>
<dbReference type="RefSeq" id="WP_206071721.1">
    <property type="nucleotide sequence ID" value="NZ_VCQU01000003.1"/>
</dbReference>
<keyword evidence="4" id="KW-1185">Reference proteome</keyword>
<dbReference type="PANTHER" id="PTHR39338">
    <property type="entry name" value="BLL5662 PROTEIN-RELATED"/>
    <property type="match status" value="1"/>
</dbReference>
<proteinExistence type="predicted"/>
<dbReference type="Gene3D" id="3.40.50.300">
    <property type="entry name" value="P-loop containing nucleotide triphosphate hydrolases"/>
    <property type="match status" value="1"/>
</dbReference>
<evidence type="ECO:0000256" key="1">
    <source>
        <dbReference type="SAM" id="MobiDB-lite"/>
    </source>
</evidence>
<reference evidence="3 4" key="2">
    <citation type="submission" date="2020-06" db="EMBL/GenBank/DDBJ databases">
        <title>Antribacter stalactiti gen. nov., sp. nov., a new member of the family Nacardiaceae isolated from a cave.</title>
        <authorList>
            <person name="Kim I.S."/>
        </authorList>
    </citation>
    <scope>NUCLEOTIDE SEQUENCE [LARGE SCALE GENOMIC DNA]</scope>
    <source>
        <strain evidence="3 4">YC2-7</strain>
    </source>
</reference>
<dbReference type="EMBL" id="VCQU01000003">
    <property type="protein sequence ID" value="NMN95397.1"/>
    <property type="molecule type" value="Genomic_DNA"/>
</dbReference>
<gene>
    <name evidence="3" type="ORF">FGL95_10175</name>
</gene>
<dbReference type="InterPro" id="IPR003593">
    <property type="entry name" value="AAA+_ATPase"/>
</dbReference>
<dbReference type="InterPro" id="IPR003959">
    <property type="entry name" value="ATPase_AAA_core"/>
</dbReference>
<name>A0A848KHL3_9NOCA</name>
<dbReference type="Pfam" id="PF05762">
    <property type="entry name" value="VWA_CoxE"/>
    <property type="match status" value="1"/>
</dbReference>
<evidence type="ECO:0000313" key="3">
    <source>
        <dbReference type="EMBL" id="NMN95397.1"/>
    </source>
</evidence>
<dbReference type="SUPFAM" id="SSF52540">
    <property type="entry name" value="P-loop containing nucleoside triphosphate hydrolases"/>
    <property type="match status" value="1"/>
</dbReference>
<dbReference type="PANTHER" id="PTHR39338:SF5">
    <property type="entry name" value="BLR6139 PROTEIN"/>
    <property type="match status" value="1"/>
</dbReference>
<dbReference type="Pfam" id="PF00004">
    <property type="entry name" value="AAA"/>
    <property type="match status" value="1"/>
</dbReference>
<feature type="region of interest" description="Disordered" evidence="1">
    <location>
        <begin position="1"/>
        <end position="22"/>
    </location>
</feature>
<protein>
    <submittedName>
        <fullName evidence="3">VWA domain-containing protein</fullName>
    </submittedName>
</protein>
<organism evidence="3 4">
    <name type="scientific">Antrihabitans stalactiti</name>
    <dbReference type="NCBI Taxonomy" id="2584121"/>
    <lineage>
        <taxon>Bacteria</taxon>
        <taxon>Bacillati</taxon>
        <taxon>Actinomycetota</taxon>
        <taxon>Actinomycetes</taxon>
        <taxon>Mycobacteriales</taxon>
        <taxon>Nocardiaceae</taxon>
        <taxon>Antrihabitans</taxon>
    </lineage>
</organism>
<comment type="caution">
    <text evidence="3">The sequence shown here is derived from an EMBL/GenBank/DDBJ whole genome shotgun (WGS) entry which is preliminary data.</text>
</comment>
<feature type="compositionally biased region" description="Basic and acidic residues" evidence="1">
    <location>
        <begin position="1"/>
        <end position="12"/>
    </location>
</feature>
<sequence length="701" mass="77111">MVVWSRGRDRKPNHARGPADPAVQPLFANAREVGRRLLAQGYQASDQTALAVCMADRTGRALLLEGATGVGKTDLAVTVAKAAGARLIRVQCYEGVDEADALYAWNHAKQILRLQTSSTSIPDIFAEEFLLERPLLAAIRGELPTVLLIDEIDKAQIEFDALLLEVLSDFSVTVAEFGTITATRRPLVIVTSGGQRELSDALRRRCHFLHLPNPDAAMERRILEHHVPDVDRRLTSAMRGLTAGHPWSDSLIATAKPSLVAYTIRFVDALRDNGLPCGPSGLVDAVRALLCIELSDRDQVREALSCTLVHREVQLPTFRALFELWFPDKVRPPKPDGPSEPSKVLAELDAGDRDPNQTLSDLAADLVSQFGEYQSLDGPSFSALQVVRAIDLDQTAEDVALDLADALPPSDLNSMIASRTARSRVEGLRRAIVAETNRRVAQRRGKERVAEYAVPKTTRADDSDEIDTSELAAVRRAVVELGRVLASREASQRRRARAGEIDMRRTMRKSMSTGGVPITLVRRRPRLSKPELIVLCDMSSSVSEWSYFTLILVDALRTAFSRVRIFAFIDTVDEVTDLFKPGTDLNAAIGRLRTEAAIEIDGRSNYGQTLANFESEYSNAGTAKTSMLVIGDARGNFYDPRVDVLRRLVATTNGAHWLNPEPRQRWGSGDSAAAEYSAAITMHECRNADQLSAVIAQLIDH</sequence>
<dbReference type="InterPro" id="IPR008912">
    <property type="entry name" value="Uncharacterised_CoxE"/>
</dbReference>
<reference evidence="3 4" key="1">
    <citation type="submission" date="2019-05" db="EMBL/GenBank/DDBJ databases">
        <authorList>
            <person name="Lee S.D."/>
        </authorList>
    </citation>
    <scope>NUCLEOTIDE SEQUENCE [LARGE SCALE GENOMIC DNA]</scope>
    <source>
        <strain evidence="3 4">YC2-7</strain>
    </source>
</reference>
<dbReference type="GO" id="GO:0005524">
    <property type="term" value="F:ATP binding"/>
    <property type="evidence" value="ECO:0007669"/>
    <property type="project" value="InterPro"/>
</dbReference>
<dbReference type="GO" id="GO:0016887">
    <property type="term" value="F:ATP hydrolysis activity"/>
    <property type="evidence" value="ECO:0007669"/>
    <property type="project" value="InterPro"/>
</dbReference>
<accession>A0A848KHL3</accession>
<dbReference type="SMART" id="SM00382">
    <property type="entry name" value="AAA"/>
    <property type="match status" value="1"/>
</dbReference>
<dbReference type="AlphaFoldDB" id="A0A848KHL3"/>
<dbReference type="InterPro" id="IPR027417">
    <property type="entry name" value="P-loop_NTPase"/>
</dbReference>
<dbReference type="Proteomes" id="UP000535543">
    <property type="component" value="Unassembled WGS sequence"/>
</dbReference>